<keyword evidence="8" id="KW-1185">Reference proteome</keyword>
<keyword evidence="2" id="KW-1003">Cell membrane</keyword>
<accession>A0ABM8ZQD9</accession>
<evidence type="ECO:0000256" key="3">
    <source>
        <dbReference type="ARBA" id="ARBA00022692"/>
    </source>
</evidence>
<evidence type="ECO:0000256" key="4">
    <source>
        <dbReference type="ARBA" id="ARBA00022989"/>
    </source>
</evidence>
<keyword evidence="3 6" id="KW-0812">Transmembrane</keyword>
<feature type="transmembrane region" description="Helical" evidence="6">
    <location>
        <begin position="43"/>
        <end position="65"/>
    </location>
</feature>
<dbReference type="PANTHER" id="PTHR30086:SF16">
    <property type="entry name" value="AMINO ACID EFFLUX PERMEASE RHTB FAMILY"/>
    <property type="match status" value="1"/>
</dbReference>
<evidence type="ECO:0000313" key="8">
    <source>
        <dbReference type="Proteomes" id="UP000838672"/>
    </source>
</evidence>
<gene>
    <name evidence="7" type="primary">rhtC</name>
    <name evidence="7" type="ORF">VST7929_00242</name>
</gene>
<keyword evidence="5 6" id="KW-0472">Membrane</keyword>
<dbReference type="Pfam" id="PF01810">
    <property type="entry name" value="LysE"/>
    <property type="match status" value="1"/>
</dbReference>
<comment type="caution">
    <text evidence="7">The sequence shown here is derived from an EMBL/GenBank/DDBJ whole genome shotgun (WGS) entry which is preliminary data.</text>
</comment>
<evidence type="ECO:0000256" key="2">
    <source>
        <dbReference type="ARBA" id="ARBA00022475"/>
    </source>
</evidence>
<dbReference type="PIRSF" id="PIRSF006324">
    <property type="entry name" value="LeuE"/>
    <property type="match status" value="1"/>
</dbReference>
<dbReference type="RefSeq" id="WP_237464295.1">
    <property type="nucleotide sequence ID" value="NZ_CAKLDI010000001.1"/>
</dbReference>
<feature type="transmembrane region" description="Helical" evidence="6">
    <location>
        <begin position="117"/>
        <end position="135"/>
    </location>
</feature>
<evidence type="ECO:0000256" key="5">
    <source>
        <dbReference type="ARBA" id="ARBA00023136"/>
    </source>
</evidence>
<feature type="transmembrane region" description="Helical" evidence="6">
    <location>
        <begin position="183"/>
        <end position="202"/>
    </location>
</feature>
<dbReference type="PANTHER" id="PTHR30086">
    <property type="entry name" value="ARGININE EXPORTER PROTEIN ARGO"/>
    <property type="match status" value="1"/>
</dbReference>
<keyword evidence="4 6" id="KW-1133">Transmembrane helix</keyword>
<proteinExistence type="predicted"/>
<feature type="transmembrane region" description="Helical" evidence="6">
    <location>
        <begin position="147"/>
        <end position="171"/>
    </location>
</feature>
<dbReference type="EMBL" id="CAKLDI010000001">
    <property type="protein sequence ID" value="CAH0532413.1"/>
    <property type="molecule type" value="Genomic_DNA"/>
</dbReference>
<organism evidence="7 8">
    <name type="scientific">Vibrio stylophorae</name>
    <dbReference type="NCBI Taxonomy" id="659351"/>
    <lineage>
        <taxon>Bacteria</taxon>
        <taxon>Pseudomonadati</taxon>
        <taxon>Pseudomonadota</taxon>
        <taxon>Gammaproteobacteria</taxon>
        <taxon>Vibrionales</taxon>
        <taxon>Vibrionaceae</taxon>
        <taxon>Vibrio</taxon>
    </lineage>
</organism>
<name>A0ABM8ZQD9_9VIBR</name>
<sequence>MTGMLWLSLLFVCLLGAMSPGPSLVIVAQHTLASGRKQGVLTAWAHALGIGFYALLTLMGLALLIEAHPTAFRVVSYAGAAYLIWLGIGALRSTHGIGAKLAAGKPAPWYAGMRDGLAISLLSPKIILFFTALFSQFVSPSQGQEGAFLIVMTPWVVDGLWYTLIACLLSHPKFLPWVRRRAVMIDRLSGIILIALALRVLMGS</sequence>
<dbReference type="Proteomes" id="UP000838672">
    <property type="component" value="Unassembled WGS sequence"/>
</dbReference>
<feature type="transmembrane region" description="Helical" evidence="6">
    <location>
        <begin position="77"/>
        <end position="97"/>
    </location>
</feature>
<evidence type="ECO:0000256" key="1">
    <source>
        <dbReference type="ARBA" id="ARBA00004651"/>
    </source>
</evidence>
<reference evidence="7" key="1">
    <citation type="submission" date="2021-11" db="EMBL/GenBank/DDBJ databases">
        <authorList>
            <person name="Rodrigo-Torres L."/>
            <person name="Arahal R. D."/>
            <person name="Lucena T."/>
        </authorList>
    </citation>
    <scope>NUCLEOTIDE SEQUENCE</scope>
    <source>
        <strain evidence="7">CECT 7929</strain>
    </source>
</reference>
<evidence type="ECO:0000256" key="6">
    <source>
        <dbReference type="SAM" id="Phobius"/>
    </source>
</evidence>
<dbReference type="InterPro" id="IPR001123">
    <property type="entry name" value="LeuE-type"/>
</dbReference>
<evidence type="ECO:0000313" key="7">
    <source>
        <dbReference type="EMBL" id="CAH0532413.1"/>
    </source>
</evidence>
<comment type="subcellular location">
    <subcellularLocation>
        <location evidence="1">Cell membrane</location>
        <topology evidence="1">Multi-pass membrane protein</topology>
    </subcellularLocation>
</comment>
<protein>
    <submittedName>
        <fullName evidence="7">Threonine efflux protein</fullName>
    </submittedName>
</protein>